<evidence type="ECO:0000256" key="6">
    <source>
        <dbReference type="ARBA" id="ARBA00023110"/>
    </source>
</evidence>
<dbReference type="EC" id="5.2.1.8" evidence="3 12"/>
<name>A0ABD4XL11_WEIPA</name>
<evidence type="ECO:0000256" key="14">
    <source>
        <dbReference type="RuleBase" id="RU003914"/>
    </source>
</evidence>
<dbReference type="AlphaFoldDB" id="A0ABD4XL11"/>
<evidence type="ECO:0000256" key="7">
    <source>
        <dbReference type="ARBA" id="ARBA00023186"/>
    </source>
</evidence>
<comment type="subcellular location">
    <subcellularLocation>
        <location evidence="12">Cytoplasm</location>
    </subcellularLocation>
    <text evidence="12">About half TF is bound to the ribosome near the polypeptide exit tunnel while the other half is free in the cytoplasm.</text>
</comment>
<proteinExistence type="inferred from homology"/>
<sequence length="429" mass="46575">MANAVFTKGEGNKGTIKFEVPVDVYAKGIDAAFNEVKKQISVPGFRKGKMPKQVFFQMYGEESLYQDALNKILPDVYGEAVSETGAMTVGQPKIEAESMNKGETWVLTAEVELAPEIELGQYKGVEVPASDTSVSDADVDEELANMQQGQSELVLVEEAAKNGDTVVIDFDGSVDGVHFDGGQADNYSLELGSGSFIPGFEEQLVGAKAEDKVDVKVTFPEDYQAADLAGKEAVFEVTVHEVKTKEVPALDDEFAKDVDEEVETLAELKEKVKARLADQKASAAKEAKEDAAVAAAVDNAKVVGDEIPASMIDEDVHRQMNQMFASMQQQGISPELYYQITGTSEDDLHKQYEEGAERRVKTNLVLEAIVKAEDIKPSDEEIAAEVKSLAEAYNMEEDAVRNALSDDMLSHDIAIKSVVDLIVAEAVEA</sequence>
<comment type="catalytic activity">
    <reaction evidence="1 12 13">
        <text>[protein]-peptidylproline (omega=180) = [protein]-peptidylproline (omega=0)</text>
        <dbReference type="Rhea" id="RHEA:16237"/>
        <dbReference type="Rhea" id="RHEA-COMP:10747"/>
        <dbReference type="Rhea" id="RHEA-COMP:10748"/>
        <dbReference type="ChEBI" id="CHEBI:83833"/>
        <dbReference type="ChEBI" id="CHEBI:83834"/>
        <dbReference type="EC" id="5.2.1.8"/>
    </reaction>
</comment>
<dbReference type="PANTHER" id="PTHR30560">
    <property type="entry name" value="TRIGGER FACTOR CHAPERONE AND PEPTIDYL-PROLYL CIS/TRANS ISOMERASE"/>
    <property type="match status" value="1"/>
</dbReference>
<dbReference type="InterPro" id="IPR046357">
    <property type="entry name" value="PPIase_dom_sf"/>
</dbReference>
<dbReference type="GO" id="GO:0003755">
    <property type="term" value="F:peptidyl-prolyl cis-trans isomerase activity"/>
    <property type="evidence" value="ECO:0007669"/>
    <property type="project" value="UniProtKB-UniRule"/>
</dbReference>
<dbReference type="GO" id="GO:0006457">
    <property type="term" value="P:protein folding"/>
    <property type="evidence" value="ECO:0007669"/>
    <property type="project" value="UniProtKB-UniRule"/>
</dbReference>
<dbReference type="PANTHER" id="PTHR30560:SF3">
    <property type="entry name" value="TRIGGER FACTOR-LIKE PROTEIN TIG, CHLOROPLASTIC"/>
    <property type="match status" value="1"/>
</dbReference>
<protein>
    <recommendedName>
        <fullName evidence="4 12">Trigger factor</fullName>
        <shortName evidence="12">TF</shortName>
        <ecNumber evidence="3 12">5.2.1.8</ecNumber>
    </recommendedName>
    <alternativeName>
        <fullName evidence="11 12">PPIase</fullName>
    </alternativeName>
</protein>
<dbReference type="SUPFAM" id="SSF54534">
    <property type="entry name" value="FKBP-like"/>
    <property type="match status" value="1"/>
</dbReference>
<dbReference type="InterPro" id="IPR027304">
    <property type="entry name" value="Trigger_fact/SurA_dom_sf"/>
</dbReference>
<dbReference type="NCBIfam" id="TIGR00115">
    <property type="entry name" value="tig"/>
    <property type="match status" value="1"/>
</dbReference>
<dbReference type="RefSeq" id="WP_002828989.1">
    <property type="nucleotide sequence ID" value="NZ_CABKOP010000006.1"/>
</dbReference>
<dbReference type="InterPro" id="IPR005215">
    <property type="entry name" value="Trig_fac"/>
</dbReference>
<dbReference type="Proteomes" id="UP001215461">
    <property type="component" value="Unassembled WGS sequence"/>
</dbReference>
<comment type="caution">
    <text evidence="16">The sequence shown here is derived from an EMBL/GenBank/DDBJ whole genome shotgun (WGS) entry which is preliminary data.</text>
</comment>
<dbReference type="GO" id="GO:0015031">
    <property type="term" value="P:protein transport"/>
    <property type="evidence" value="ECO:0007669"/>
    <property type="project" value="UniProtKB-UniRule"/>
</dbReference>
<comment type="domain">
    <text evidence="12">Consists of 3 domains; the N-terminus binds the ribosome, the middle domain has PPIase activity, while the C-terminus has intrinsic chaperone activity on its own.</text>
</comment>
<accession>A0ABD4XL11</accession>
<keyword evidence="6 12" id="KW-0697">Rotamase</keyword>
<evidence type="ECO:0000259" key="15">
    <source>
        <dbReference type="PROSITE" id="PS50059"/>
    </source>
</evidence>
<dbReference type="Gene3D" id="1.10.3120.10">
    <property type="entry name" value="Trigger factor, C-terminal domain"/>
    <property type="match status" value="1"/>
</dbReference>
<evidence type="ECO:0000313" key="17">
    <source>
        <dbReference type="Proteomes" id="UP001215461"/>
    </source>
</evidence>
<dbReference type="InterPro" id="IPR036611">
    <property type="entry name" value="Trigger_fac_ribosome-bd_sf"/>
</dbReference>
<evidence type="ECO:0000256" key="11">
    <source>
        <dbReference type="ARBA" id="ARBA00029986"/>
    </source>
</evidence>
<evidence type="ECO:0000256" key="5">
    <source>
        <dbReference type="ARBA" id="ARBA00022618"/>
    </source>
</evidence>
<evidence type="ECO:0000256" key="4">
    <source>
        <dbReference type="ARBA" id="ARBA00016902"/>
    </source>
</evidence>
<comment type="similarity">
    <text evidence="2 12 14">Belongs to the FKBP-type PPIase family. Tig subfamily.</text>
</comment>
<evidence type="ECO:0000256" key="8">
    <source>
        <dbReference type="ARBA" id="ARBA00023235"/>
    </source>
</evidence>
<keyword evidence="5 12" id="KW-0132">Cell division</keyword>
<dbReference type="Gene3D" id="3.10.50.40">
    <property type="match status" value="1"/>
</dbReference>
<evidence type="ECO:0000256" key="2">
    <source>
        <dbReference type="ARBA" id="ARBA00005464"/>
    </source>
</evidence>
<evidence type="ECO:0000256" key="13">
    <source>
        <dbReference type="PROSITE-ProRule" id="PRU00277"/>
    </source>
</evidence>
<dbReference type="GO" id="GO:0051301">
    <property type="term" value="P:cell division"/>
    <property type="evidence" value="ECO:0007669"/>
    <property type="project" value="UniProtKB-KW"/>
</dbReference>
<dbReference type="FunFam" id="3.10.50.40:FF:000001">
    <property type="entry name" value="Trigger factor"/>
    <property type="match status" value="1"/>
</dbReference>
<evidence type="ECO:0000313" key="16">
    <source>
        <dbReference type="EMBL" id="MDF8371983.1"/>
    </source>
</evidence>
<dbReference type="PIRSF" id="PIRSF003095">
    <property type="entry name" value="Trigger_factor"/>
    <property type="match status" value="1"/>
</dbReference>
<dbReference type="HAMAP" id="MF_00303">
    <property type="entry name" value="Trigger_factor_Tig"/>
    <property type="match status" value="1"/>
</dbReference>
<dbReference type="SUPFAM" id="SSF109998">
    <property type="entry name" value="Triger factor/SurA peptide-binding domain-like"/>
    <property type="match status" value="1"/>
</dbReference>
<comment type="function">
    <text evidence="10 12">Involved in protein export. Acts as a chaperone by maintaining the newly synthesized protein in an open conformation. Functions as a peptidyl-prolyl cis-trans isomerase.</text>
</comment>
<dbReference type="InterPro" id="IPR008880">
    <property type="entry name" value="Trigger_fac_C"/>
</dbReference>
<dbReference type="PROSITE" id="PS50059">
    <property type="entry name" value="FKBP_PPIASE"/>
    <property type="match status" value="1"/>
</dbReference>
<dbReference type="InterPro" id="IPR001179">
    <property type="entry name" value="PPIase_FKBP_dom"/>
</dbReference>
<dbReference type="Pfam" id="PF00254">
    <property type="entry name" value="FKBP_C"/>
    <property type="match status" value="1"/>
</dbReference>
<reference evidence="16 17" key="1">
    <citation type="submission" date="2020-03" db="EMBL/GenBank/DDBJ databases">
        <title>Comparative genomics of Weissella paramesenteroides.</title>
        <authorList>
            <person name="Kant R."/>
            <person name="Takala T."/>
            <person name="Saris P."/>
        </authorList>
    </citation>
    <scope>NUCLEOTIDE SEQUENCE [LARGE SCALE GENOMIC DNA]</scope>
    <source>
        <strain evidence="16 17">SJ27-4</strain>
    </source>
</reference>
<organism evidence="16 17">
    <name type="scientific">Weissella paramesenteroides</name>
    <name type="common">Leuconostoc paramesenteroides</name>
    <dbReference type="NCBI Taxonomy" id="1249"/>
    <lineage>
        <taxon>Bacteria</taxon>
        <taxon>Bacillati</taxon>
        <taxon>Bacillota</taxon>
        <taxon>Bacilli</taxon>
        <taxon>Lactobacillales</taxon>
        <taxon>Lactobacillaceae</taxon>
        <taxon>Weissella</taxon>
    </lineage>
</organism>
<dbReference type="SUPFAM" id="SSF102735">
    <property type="entry name" value="Trigger factor ribosome-binding domain"/>
    <property type="match status" value="1"/>
</dbReference>
<dbReference type="Gene3D" id="3.30.70.1050">
    <property type="entry name" value="Trigger factor ribosome-binding domain"/>
    <property type="match status" value="1"/>
</dbReference>
<dbReference type="EMBL" id="JAANXN010000018">
    <property type="protein sequence ID" value="MDF8371983.1"/>
    <property type="molecule type" value="Genomic_DNA"/>
</dbReference>
<dbReference type="KEGG" id="wpa:CO680_02740"/>
<keyword evidence="7 12" id="KW-0143">Chaperone</keyword>
<keyword evidence="12" id="KW-0963">Cytoplasm</keyword>
<dbReference type="InterPro" id="IPR008881">
    <property type="entry name" value="Trigger_fac_ribosome-bd_bac"/>
</dbReference>
<evidence type="ECO:0000256" key="12">
    <source>
        <dbReference type="HAMAP-Rule" id="MF_00303"/>
    </source>
</evidence>
<evidence type="ECO:0000256" key="1">
    <source>
        <dbReference type="ARBA" id="ARBA00000971"/>
    </source>
</evidence>
<dbReference type="GO" id="GO:0005737">
    <property type="term" value="C:cytoplasm"/>
    <property type="evidence" value="ECO:0007669"/>
    <property type="project" value="UniProtKB-SubCell"/>
</dbReference>
<evidence type="ECO:0000256" key="9">
    <source>
        <dbReference type="ARBA" id="ARBA00023306"/>
    </source>
</evidence>
<evidence type="ECO:0000256" key="10">
    <source>
        <dbReference type="ARBA" id="ARBA00024849"/>
    </source>
</evidence>
<feature type="domain" description="PPIase FKBP-type" evidence="15">
    <location>
        <begin position="163"/>
        <end position="248"/>
    </location>
</feature>
<dbReference type="InterPro" id="IPR037041">
    <property type="entry name" value="Trigger_fac_C_sf"/>
</dbReference>
<keyword evidence="9 12" id="KW-0131">Cell cycle</keyword>
<gene>
    <name evidence="12" type="primary">tig</name>
    <name evidence="16" type="ORF">G9403_10175</name>
</gene>
<keyword evidence="8 12" id="KW-0413">Isomerase</keyword>
<evidence type="ECO:0000256" key="3">
    <source>
        <dbReference type="ARBA" id="ARBA00013194"/>
    </source>
</evidence>
<dbReference type="Pfam" id="PF05697">
    <property type="entry name" value="Trigger_N"/>
    <property type="match status" value="1"/>
</dbReference>
<dbReference type="Pfam" id="PF05698">
    <property type="entry name" value="Trigger_C"/>
    <property type="match status" value="1"/>
</dbReference>